<dbReference type="InterPro" id="IPR036291">
    <property type="entry name" value="NAD(P)-bd_dom_sf"/>
</dbReference>
<proteinExistence type="predicted"/>
<protein>
    <submittedName>
        <fullName evidence="2">Pinoresinol reductase</fullName>
    </submittedName>
</protein>
<dbReference type="Pfam" id="PF05368">
    <property type="entry name" value="NmrA"/>
    <property type="match status" value="1"/>
</dbReference>
<evidence type="ECO:0000313" key="3">
    <source>
        <dbReference type="Proteomes" id="UP000501690"/>
    </source>
</evidence>
<dbReference type="Proteomes" id="UP000501690">
    <property type="component" value="Linkage Group LG10"/>
</dbReference>
<dbReference type="Gene3D" id="3.90.25.10">
    <property type="entry name" value="UDP-galactose 4-epimerase, domain 1"/>
    <property type="match status" value="1"/>
</dbReference>
<dbReference type="Gene3D" id="3.40.50.720">
    <property type="entry name" value="NAD(P)-binding Rossmann-like Domain"/>
    <property type="match status" value="1"/>
</dbReference>
<evidence type="ECO:0000259" key="1">
    <source>
        <dbReference type="Pfam" id="PF05368"/>
    </source>
</evidence>
<sequence length="86" mass="9376">MGDALKPGRVTFVDKMAVRKAIEEANIPFTYISANLFAGYFAGCLSQWGLLSLQGTRCISLGMVLSKSEVKVVLEDVNQMVEASLF</sequence>
<organism evidence="2 3">
    <name type="scientific">Vigna unguiculata</name>
    <name type="common">Cowpea</name>
    <dbReference type="NCBI Taxonomy" id="3917"/>
    <lineage>
        <taxon>Eukaryota</taxon>
        <taxon>Viridiplantae</taxon>
        <taxon>Streptophyta</taxon>
        <taxon>Embryophyta</taxon>
        <taxon>Tracheophyta</taxon>
        <taxon>Spermatophyta</taxon>
        <taxon>Magnoliopsida</taxon>
        <taxon>eudicotyledons</taxon>
        <taxon>Gunneridae</taxon>
        <taxon>Pentapetalae</taxon>
        <taxon>rosids</taxon>
        <taxon>fabids</taxon>
        <taxon>Fabales</taxon>
        <taxon>Fabaceae</taxon>
        <taxon>Papilionoideae</taxon>
        <taxon>50 kb inversion clade</taxon>
        <taxon>NPAAA clade</taxon>
        <taxon>indigoferoid/millettioid clade</taxon>
        <taxon>Phaseoleae</taxon>
        <taxon>Vigna</taxon>
    </lineage>
</organism>
<keyword evidence="3" id="KW-1185">Reference proteome</keyword>
<accession>A0A4D6NC64</accession>
<dbReference type="EMBL" id="CP039354">
    <property type="protein sequence ID" value="QCE11423.1"/>
    <property type="molecule type" value="Genomic_DNA"/>
</dbReference>
<feature type="domain" description="NmrA-like" evidence="1">
    <location>
        <begin position="6"/>
        <end position="48"/>
    </location>
</feature>
<name>A0A4D6NC64_VIGUN</name>
<gene>
    <name evidence="2" type="ORF">DEO72_LG10g2656</name>
</gene>
<dbReference type="GO" id="GO:0009807">
    <property type="term" value="P:lignan biosynthetic process"/>
    <property type="evidence" value="ECO:0007669"/>
    <property type="project" value="UniProtKB-ARBA"/>
</dbReference>
<dbReference type="InterPro" id="IPR008030">
    <property type="entry name" value="NmrA-like"/>
</dbReference>
<reference evidence="2 3" key="1">
    <citation type="submission" date="2019-04" db="EMBL/GenBank/DDBJ databases">
        <title>An improved genome assembly and genetic linkage map for asparagus bean, Vigna unguiculata ssp. sesquipedialis.</title>
        <authorList>
            <person name="Xia Q."/>
            <person name="Zhang R."/>
            <person name="Dong Y."/>
        </authorList>
    </citation>
    <scope>NUCLEOTIDE SEQUENCE [LARGE SCALE GENOMIC DNA]</scope>
    <source>
        <tissue evidence="2">Leaf</tissue>
    </source>
</reference>
<dbReference type="AlphaFoldDB" id="A0A4D6NC64"/>
<evidence type="ECO:0000313" key="2">
    <source>
        <dbReference type="EMBL" id="QCE11423.1"/>
    </source>
</evidence>
<dbReference type="SUPFAM" id="SSF51735">
    <property type="entry name" value="NAD(P)-binding Rossmann-fold domains"/>
    <property type="match status" value="1"/>
</dbReference>